<dbReference type="InterPro" id="IPR050385">
    <property type="entry name" value="Archaeal_FAD_synthase"/>
</dbReference>
<comment type="caution">
    <text evidence="5">The sequence shown here is derived from an EMBL/GenBank/DDBJ whole genome shotgun (WGS) entry which is preliminary data.</text>
</comment>
<sequence length="353" mass="38174">MATVITFGTFDLFHIGHLRILERALEIGQRKFGPEARLVVGVSTDALNRHKKKRLPTVPEAERKAIVGSLRCVDAVFDEHSLEAKKEYCEKYGARLLVAGDDHAGKFDWCGIEAVYLPRTKDVSTTCRRRAVCRNALKVLVPTALTTANLACGVAVARGAASDRWLVVGLWCDALDGATARALDACTDFGARYDSAADVVAWALAPAALAWRSGSRFAPATFAAAGTFRLLRFTFGETLKGTRPVLGSRFFVGLCSPHATMLWLALRKETISALALAALEHVPLTFDLKSTPYFPFLPELLLTLLFFTQSRALLSLLAVGAAVAALATTPRLSLTNSSLLAATFLLLLVSVPR</sequence>
<dbReference type="GO" id="GO:0016779">
    <property type="term" value="F:nucleotidyltransferase activity"/>
    <property type="evidence" value="ECO:0007669"/>
    <property type="project" value="UniProtKB-KW"/>
</dbReference>
<dbReference type="InterPro" id="IPR014729">
    <property type="entry name" value="Rossmann-like_a/b/a_fold"/>
</dbReference>
<dbReference type="InterPro" id="IPR048254">
    <property type="entry name" value="CDP_ALCOHOL_P_TRANSF_CS"/>
</dbReference>
<reference evidence="5" key="1">
    <citation type="submission" date="2023-01" db="EMBL/GenBank/DDBJ databases">
        <title>Metagenome sequencing of chrysophaentin producing Chrysophaeum taylorii.</title>
        <authorList>
            <person name="Davison J."/>
            <person name="Bewley C."/>
        </authorList>
    </citation>
    <scope>NUCLEOTIDE SEQUENCE</scope>
    <source>
        <strain evidence="5">NIES-1699</strain>
    </source>
</reference>
<dbReference type="GO" id="GO:0016780">
    <property type="term" value="F:phosphotransferase activity, for other substituted phosphate groups"/>
    <property type="evidence" value="ECO:0007669"/>
    <property type="project" value="InterPro"/>
</dbReference>
<evidence type="ECO:0000256" key="1">
    <source>
        <dbReference type="ARBA" id="ARBA00022679"/>
    </source>
</evidence>
<organism evidence="5 6">
    <name type="scientific">Chrysophaeum taylorii</name>
    <dbReference type="NCBI Taxonomy" id="2483200"/>
    <lineage>
        <taxon>Eukaryota</taxon>
        <taxon>Sar</taxon>
        <taxon>Stramenopiles</taxon>
        <taxon>Ochrophyta</taxon>
        <taxon>Pelagophyceae</taxon>
        <taxon>Pelagomonadales</taxon>
        <taxon>Pelagomonadaceae</taxon>
        <taxon>Chrysophaeum</taxon>
    </lineage>
</organism>
<dbReference type="Pfam" id="PF01066">
    <property type="entry name" value="CDP-OH_P_transf"/>
    <property type="match status" value="1"/>
</dbReference>
<dbReference type="PANTHER" id="PTHR43793:SF1">
    <property type="entry name" value="FAD SYNTHASE"/>
    <property type="match status" value="1"/>
</dbReference>
<dbReference type="GO" id="GO:0016020">
    <property type="term" value="C:membrane"/>
    <property type="evidence" value="ECO:0007669"/>
    <property type="project" value="InterPro"/>
</dbReference>
<accession>A0AAD7UE79</accession>
<keyword evidence="1 3" id="KW-0808">Transferase</keyword>
<proteinExistence type="inferred from homology"/>
<dbReference type="Proteomes" id="UP001230188">
    <property type="component" value="Unassembled WGS sequence"/>
</dbReference>
<feature type="domain" description="Cytidyltransferase-like" evidence="4">
    <location>
        <begin position="5"/>
        <end position="120"/>
    </location>
</feature>
<evidence type="ECO:0000313" key="6">
    <source>
        <dbReference type="Proteomes" id="UP001230188"/>
    </source>
</evidence>
<dbReference type="PROSITE" id="PS00379">
    <property type="entry name" value="CDP_ALCOHOL_P_TRANSF"/>
    <property type="match status" value="1"/>
</dbReference>
<dbReference type="SUPFAM" id="SSF52374">
    <property type="entry name" value="Nucleotidylyl transferase"/>
    <property type="match status" value="1"/>
</dbReference>
<gene>
    <name evidence="5" type="ORF">CTAYLR_001659</name>
</gene>
<dbReference type="PANTHER" id="PTHR43793">
    <property type="entry name" value="FAD SYNTHASE"/>
    <property type="match status" value="1"/>
</dbReference>
<evidence type="ECO:0000256" key="2">
    <source>
        <dbReference type="ARBA" id="ARBA00022695"/>
    </source>
</evidence>
<dbReference type="InterPro" id="IPR043130">
    <property type="entry name" value="CDP-OH_PTrfase_TM_dom"/>
</dbReference>
<protein>
    <recommendedName>
        <fullName evidence="4">Cytidyltransferase-like domain-containing protein</fullName>
    </recommendedName>
</protein>
<dbReference type="InterPro" id="IPR004821">
    <property type="entry name" value="Cyt_trans-like"/>
</dbReference>
<dbReference type="Gene3D" id="3.40.50.620">
    <property type="entry name" value="HUPs"/>
    <property type="match status" value="1"/>
</dbReference>
<name>A0AAD7UE79_9STRA</name>
<keyword evidence="2" id="KW-0548">Nucleotidyltransferase</keyword>
<evidence type="ECO:0000259" key="4">
    <source>
        <dbReference type="Pfam" id="PF01467"/>
    </source>
</evidence>
<evidence type="ECO:0000313" key="5">
    <source>
        <dbReference type="EMBL" id="KAJ8602138.1"/>
    </source>
</evidence>
<dbReference type="InterPro" id="IPR000462">
    <property type="entry name" value="CDP-OH_P_trans"/>
</dbReference>
<evidence type="ECO:0000256" key="3">
    <source>
        <dbReference type="RuleBase" id="RU003750"/>
    </source>
</evidence>
<dbReference type="EMBL" id="JAQMWT010000390">
    <property type="protein sequence ID" value="KAJ8602138.1"/>
    <property type="molecule type" value="Genomic_DNA"/>
</dbReference>
<dbReference type="Gene3D" id="1.20.120.1760">
    <property type="match status" value="1"/>
</dbReference>
<dbReference type="GO" id="GO:0008654">
    <property type="term" value="P:phospholipid biosynthetic process"/>
    <property type="evidence" value="ECO:0007669"/>
    <property type="project" value="InterPro"/>
</dbReference>
<dbReference type="NCBIfam" id="TIGR00125">
    <property type="entry name" value="cyt_tran_rel"/>
    <property type="match status" value="1"/>
</dbReference>
<comment type="similarity">
    <text evidence="3">Belongs to the CDP-alcohol phosphatidyltransferase class-I family.</text>
</comment>
<dbReference type="Pfam" id="PF01467">
    <property type="entry name" value="CTP_transf_like"/>
    <property type="match status" value="1"/>
</dbReference>
<dbReference type="AlphaFoldDB" id="A0AAD7UE79"/>
<keyword evidence="6" id="KW-1185">Reference proteome</keyword>